<reference evidence="1" key="2">
    <citation type="submission" date="2014-06" db="EMBL/GenBank/DDBJ databases">
        <authorList>
            <person name="Aslett M."/>
        </authorList>
    </citation>
    <scope>NUCLEOTIDE SEQUENCE</scope>
</reference>
<evidence type="ECO:0000313" key="1">
    <source>
        <dbReference type="EMBL" id="CDS22452.1"/>
    </source>
</evidence>
<name>A0A068WQP6_ECHGR</name>
<sequence>MLIDSEASWNAIKLHFREVLQQVRGLRLTDCLTGWIRCCIHTHTHTCHRRFATTTLTCDDCGSHSVSLTGDKWHVDTKPGFLDMGDGWIECYRMTIAAVAAGHSTGLCKPSACGMSNKHPSRLDEWLSGPSVSQSFGGRTTNPLPDSHALSTLHPVIDTPHQIRGKGKSSSAKIVVSNVCWLVALSISVIAQTGVEGRSAKGRGKEREKVDIDR</sequence>
<proteinExistence type="predicted"/>
<organism evidence="1">
    <name type="scientific">Echinococcus granulosus</name>
    <name type="common">Hydatid tapeworm</name>
    <dbReference type="NCBI Taxonomy" id="6210"/>
    <lineage>
        <taxon>Eukaryota</taxon>
        <taxon>Metazoa</taxon>
        <taxon>Spiralia</taxon>
        <taxon>Lophotrochozoa</taxon>
        <taxon>Platyhelminthes</taxon>
        <taxon>Cestoda</taxon>
        <taxon>Eucestoda</taxon>
        <taxon>Cyclophyllidea</taxon>
        <taxon>Taeniidae</taxon>
        <taxon>Echinococcus</taxon>
        <taxon>Echinococcus granulosus group</taxon>
    </lineage>
</organism>
<reference evidence="1 2" key="1">
    <citation type="journal article" date="2013" name="Nature">
        <title>The genomes of four tapeworm species reveal adaptations to parasitism.</title>
        <authorList>
            <person name="Tsai I.J."/>
            <person name="Zarowiecki M."/>
            <person name="Holroyd N."/>
            <person name="Garciarrubio A."/>
            <person name="Sanchez-Flores A."/>
            <person name="Brooks K.L."/>
            <person name="Tracey A."/>
            <person name="Bobes R.J."/>
            <person name="Fragoso G."/>
            <person name="Sciutto E."/>
            <person name="Aslett M."/>
            <person name="Beasley H."/>
            <person name="Bennett H.M."/>
            <person name="Cai J."/>
            <person name="Camicia F."/>
            <person name="Clark R."/>
            <person name="Cucher M."/>
            <person name="De Silva N."/>
            <person name="Day T.A."/>
            <person name="Deplazes P."/>
            <person name="Estrada K."/>
            <person name="Fernandez C."/>
            <person name="Holland P.W."/>
            <person name="Hou J."/>
            <person name="Hu S."/>
            <person name="Huckvale T."/>
            <person name="Hung S.S."/>
            <person name="Kamenetzky L."/>
            <person name="Keane J.A."/>
            <person name="Kiss F."/>
            <person name="Koziol U."/>
            <person name="Lambert O."/>
            <person name="Liu K."/>
            <person name="Luo X."/>
            <person name="Luo Y."/>
            <person name="Macchiaroli N."/>
            <person name="Nichol S."/>
            <person name="Paps J."/>
            <person name="Parkinson J."/>
            <person name="Pouchkina-Stantcheva N."/>
            <person name="Riddiford N."/>
            <person name="Rosenzvit M."/>
            <person name="Salinas G."/>
            <person name="Wasmuth J.D."/>
            <person name="Zamanian M."/>
            <person name="Zheng Y."/>
            <person name="Cai X."/>
            <person name="Soberon X."/>
            <person name="Olson P.D."/>
            <person name="Laclette J.P."/>
            <person name="Brehm K."/>
            <person name="Berriman M."/>
            <person name="Garciarrubio A."/>
            <person name="Bobes R.J."/>
            <person name="Fragoso G."/>
            <person name="Sanchez-Flores A."/>
            <person name="Estrada K."/>
            <person name="Cevallos M.A."/>
            <person name="Morett E."/>
            <person name="Gonzalez V."/>
            <person name="Portillo T."/>
            <person name="Ochoa-Leyva A."/>
            <person name="Jose M.V."/>
            <person name="Sciutto E."/>
            <person name="Landa A."/>
            <person name="Jimenez L."/>
            <person name="Valdes V."/>
            <person name="Carrero J.C."/>
            <person name="Larralde C."/>
            <person name="Morales-Montor J."/>
            <person name="Limon-Lason J."/>
            <person name="Soberon X."/>
            <person name="Laclette J.P."/>
        </authorList>
    </citation>
    <scope>NUCLEOTIDE SEQUENCE [LARGE SCALE GENOMIC DNA]</scope>
</reference>
<accession>A0A068WQP6</accession>
<dbReference type="WBParaSite" id="EgrG_000365500">
    <property type="protein sequence ID" value="EgrG_000365500"/>
    <property type="gene ID" value="EgrG_000365500"/>
</dbReference>
<evidence type="ECO:0000313" key="2">
    <source>
        <dbReference type="Proteomes" id="UP000492820"/>
    </source>
</evidence>
<gene>
    <name evidence="1" type="ORF">EgrG_000365500</name>
</gene>
<evidence type="ECO:0000313" key="3">
    <source>
        <dbReference type="WBParaSite" id="EgrG_000365500"/>
    </source>
</evidence>
<reference evidence="3" key="3">
    <citation type="submission" date="2020-10" db="UniProtKB">
        <authorList>
            <consortium name="WormBaseParasite"/>
        </authorList>
    </citation>
    <scope>IDENTIFICATION</scope>
</reference>
<dbReference type="EMBL" id="LK028586">
    <property type="protein sequence ID" value="CDS22452.1"/>
    <property type="molecule type" value="Genomic_DNA"/>
</dbReference>
<dbReference type="AlphaFoldDB" id="A0A068WQP6"/>
<dbReference type="Proteomes" id="UP000492820">
    <property type="component" value="Unassembled WGS sequence"/>
</dbReference>
<protein>
    <submittedName>
        <fullName evidence="3">PEROXIDASE_4 domain-containing protein</fullName>
    </submittedName>
</protein>